<keyword evidence="1" id="KW-1133">Transmembrane helix</keyword>
<dbReference type="EMBL" id="JAZHOV010000002">
    <property type="protein sequence ID" value="MEF2254077.1"/>
    <property type="molecule type" value="Genomic_DNA"/>
</dbReference>
<reference evidence="2 3" key="1">
    <citation type="submission" date="2024-01" db="EMBL/GenBank/DDBJ databases">
        <title>the genome sequence of strain Microbacterium schleiferi NBRC 15075.</title>
        <authorList>
            <person name="Ding Y."/>
            <person name="Zhang G."/>
        </authorList>
    </citation>
    <scope>NUCLEOTIDE SEQUENCE [LARGE SCALE GENOMIC DNA]</scope>
    <source>
        <strain evidence="2 3">NBRC 15075</strain>
    </source>
</reference>
<feature type="transmembrane region" description="Helical" evidence="1">
    <location>
        <begin position="39"/>
        <end position="60"/>
    </location>
</feature>
<keyword evidence="1" id="KW-0472">Membrane</keyword>
<feature type="transmembrane region" description="Helical" evidence="1">
    <location>
        <begin position="127"/>
        <end position="146"/>
    </location>
</feature>
<sequence length="365" mass="38213">MSVLELSAVLAIAFVIAAPALIQLPGKPLPNGGRAARRYFLRFAAAAALSGVVAGITSALVPDQPMPIIIGAANAALVGGPAYFWAGMRQLRDTSITPGWVVSVAVAATFIASATVTAVIGGPTDGFVLRLILVAVGCGGVAIEAFRPPARDIAAFRLIGVIFAVYAVYSAIRTFMFFAVGEDSPAFQTVFSPLTASVLSILLVVTLCVAVWWSDRALETRARQIEHLIKALRSDIASHGAVTVYDVEVPDLSLIRAAFGGPAATAVDRAAAMSLHELLPDAAHRGRVGRHVVALPGDQRIENLESVVKAATAHAVPNLDYREAIEIRITRYTLHSEAELAAVWPDAAPTATSDLKTRPAGGVVS</sequence>
<keyword evidence="3" id="KW-1185">Reference proteome</keyword>
<proteinExistence type="predicted"/>
<gene>
    <name evidence="2" type="ORF">V2V91_02855</name>
</gene>
<evidence type="ECO:0000256" key="1">
    <source>
        <dbReference type="SAM" id="Phobius"/>
    </source>
</evidence>
<dbReference type="Proteomes" id="UP001351900">
    <property type="component" value="Unassembled WGS sequence"/>
</dbReference>
<evidence type="ECO:0000313" key="3">
    <source>
        <dbReference type="Proteomes" id="UP001351900"/>
    </source>
</evidence>
<keyword evidence="1" id="KW-0812">Transmembrane</keyword>
<feature type="transmembrane region" description="Helical" evidence="1">
    <location>
        <begin position="6"/>
        <end position="27"/>
    </location>
</feature>
<comment type="caution">
    <text evidence="2">The sequence shown here is derived from an EMBL/GenBank/DDBJ whole genome shotgun (WGS) entry which is preliminary data.</text>
</comment>
<feature type="transmembrane region" description="Helical" evidence="1">
    <location>
        <begin position="66"/>
        <end position="86"/>
    </location>
</feature>
<name>A0ABU7V327_9MICO</name>
<feature type="transmembrane region" description="Helical" evidence="1">
    <location>
        <begin position="98"/>
        <end position="121"/>
    </location>
</feature>
<organism evidence="2 3">
    <name type="scientific">Microbacterium schleiferi</name>
    <dbReference type="NCBI Taxonomy" id="69362"/>
    <lineage>
        <taxon>Bacteria</taxon>
        <taxon>Bacillati</taxon>
        <taxon>Actinomycetota</taxon>
        <taxon>Actinomycetes</taxon>
        <taxon>Micrococcales</taxon>
        <taxon>Microbacteriaceae</taxon>
        <taxon>Microbacterium</taxon>
    </lineage>
</organism>
<protein>
    <recommendedName>
        <fullName evidence="4">GGDEF domain-containing protein</fullName>
    </recommendedName>
</protein>
<evidence type="ECO:0008006" key="4">
    <source>
        <dbReference type="Google" id="ProtNLM"/>
    </source>
</evidence>
<evidence type="ECO:0000313" key="2">
    <source>
        <dbReference type="EMBL" id="MEF2254077.1"/>
    </source>
</evidence>
<accession>A0ABU7V327</accession>
<feature type="transmembrane region" description="Helical" evidence="1">
    <location>
        <begin position="190"/>
        <end position="213"/>
    </location>
</feature>
<dbReference type="RefSeq" id="WP_331790722.1">
    <property type="nucleotide sequence ID" value="NZ_BAAAUO010000005.1"/>
</dbReference>
<feature type="transmembrane region" description="Helical" evidence="1">
    <location>
        <begin position="158"/>
        <end position="178"/>
    </location>
</feature>